<reference evidence="1 2" key="1">
    <citation type="journal article" date="2018" name="Sci. Rep.">
        <title>Genomic signatures of local adaptation to the degree of environmental predictability in rotifers.</title>
        <authorList>
            <person name="Franch-Gras L."/>
            <person name="Hahn C."/>
            <person name="Garcia-Roger E.M."/>
            <person name="Carmona M.J."/>
            <person name="Serra M."/>
            <person name="Gomez A."/>
        </authorList>
    </citation>
    <scope>NUCLEOTIDE SEQUENCE [LARGE SCALE GENOMIC DNA]</scope>
    <source>
        <strain evidence="1">HYR1</strain>
    </source>
</reference>
<protein>
    <submittedName>
        <fullName evidence="1">UHRF1-binding 1 isoform X2</fullName>
    </submittedName>
</protein>
<comment type="caution">
    <text evidence="1">The sequence shown here is derived from an EMBL/GenBank/DDBJ whole genome shotgun (WGS) entry which is preliminary data.</text>
</comment>
<dbReference type="AlphaFoldDB" id="A0A3M7P6B5"/>
<sequence>MANLIKNALVKQISKFLKNVSPNQINISTLKGEGEMKNIQLNEEMLMNVLEIPTWLKITSARCNKASVKIQWTKLKTNPIIIILDKIELDMEIADPLREYTSSNLSNMFDKDSSGAYGFIDKCIDAIQLIIDSITITIKSKTFNANLNLYEDIKYSVTPNWKVTNDIRNTRLKDLEKDEIILFKEVSWEICRLE</sequence>
<evidence type="ECO:0000313" key="2">
    <source>
        <dbReference type="Proteomes" id="UP000276133"/>
    </source>
</evidence>
<dbReference type="Proteomes" id="UP000276133">
    <property type="component" value="Unassembled WGS sequence"/>
</dbReference>
<proteinExistence type="predicted"/>
<evidence type="ECO:0000313" key="1">
    <source>
        <dbReference type="EMBL" id="RMZ94360.1"/>
    </source>
</evidence>
<dbReference type="Pfam" id="PF24917">
    <property type="entry name" value="BLTP3A_B"/>
    <property type="match status" value="1"/>
</dbReference>
<feature type="non-terminal residue" evidence="1">
    <location>
        <position position="194"/>
    </location>
</feature>
<dbReference type="EMBL" id="REGN01013105">
    <property type="protein sequence ID" value="RMZ94360.1"/>
    <property type="molecule type" value="Genomic_DNA"/>
</dbReference>
<dbReference type="InterPro" id="IPR026728">
    <property type="entry name" value="BLTP3A/B"/>
</dbReference>
<dbReference type="PANTHER" id="PTHR22774">
    <property type="entry name" value="CHOREIN N-TERMINAL DOMAIN-CONTAINING PROTEIN"/>
    <property type="match status" value="1"/>
</dbReference>
<dbReference type="PANTHER" id="PTHR22774:SF11">
    <property type="entry name" value="CHOREIN N-TERMINAL DOMAIN-CONTAINING PROTEIN"/>
    <property type="match status" value="1"/>
</dbReference>
<keyword evidence="2" id="KW-1185">Reference proteome</keyword>
<name>A0A3M7P6B5_BRAPC</name>
<organism evidence="1 2">
    <name type="scientific">Brachionus plicatilis</name>
    <name type="common">Marine rotifer</name>
    <name type="synonym">Brachionus muelleri</name>
    <dbReference type="NCBI Taxonomy" id="10195"/>
    <lineage>
        <taxon>Eukaryota</taxon>
        <taxon>Metazoa</taxon>
        <taxon>Spiralia</taxon>
        <taxon>Gnathifera</taxon>
        <taxon>Rotifera</taxon>
        <taxon>Eurotatoria</taxon>
        <taxon>Monogononta</taxon>
        <taxon>Pseudotrocha</taxon>
        <taxon>Ploima</taxon>
        <taxon>Brachionidae</taxon>
        <taxon>Brachionus</taxon>
    </lineage>
</organism>
<accession>A0A3M7P6B5</accession>
<gene>
    <name evidence="1" type="ORF">BpHYR1_045786</name>
</gene>
<dbReference type="OrthoDB" id="43807at2759"/>